<proteinExistence type="predicted"/>
<protein>
    <recommendedName>
        <fullName evidence="2">DUF2292 domain-containing protein</fullName>
    </recommendedName>
</protein>
<sequence>MPNKLPSKNTKSGGLDPAALDKVEVLINNTFHGSITFIVQDGCVIQIERNEKIRIADLLHNLSVVKTVNDISKIRAKIVESTNGLKYGQVVVVIKNGAVVQIDKTEKSRFTSWEGMDGEGI</sequence>
<dbReference type="InterPro" id="IPR018743">
    <property type="entry name" value="DUF2292"/>
</dbReference>
<dbReference type="Pfam" id="PF10055">
    <property type="entry name" value="DUF2292"/>
    <property type="match status" value="2"/>
</dbReference>
<organism evidence="1">
    <name type="scientific">bioreactor metagenome</name>
    <dbReference type="NCBI Taxonomy" id="1076179"/>
    <lineage>
        <taxon>unclassified sequences</taxon>
        <taxon>metagenomes</taxon>
        <taxon>ecological metagenomes</taxon>
    </lineage>
</organism>
<gene>
    <name evidence="1" type="ORF">SDC9_13789</name>
</gene>
<reference evidence="1" key="1">
    <citation type="submission" date="2019-08" db="EMBL/GenBank/DDBJ databases">
        <authorList>
            <person name="Kucharzyk K."/>
            <person name="Murdoch R.W."/>
            <person name="Higgins S."/>
            <person name="Loffler F."/>
        </authorList>
    </citation>
    <scope>NUCLEOTIDE SEQUENCE</scope>
</reference>
<evidence type="ECO:0000313" key="1">
    <source>
        <dbReference type="EMBL" id="MPL68076.1"/>
    </source>
</evidence>
<dbReference type="AlphaFoldDB" id="A0A644TM85"/>
<evidence type="ECO:0008006" key="2">
    <source>
        <dbReference type="Google" id="ProtNLM"/>
    </source>
</evidence>
<accession>A0A644TM85</accession>
<name>A0A644TM85_9ZZZZ</name>
<comment type="caution">
    <text evidence="1">The sequence shown here is derived from an EMBL/GenBank/DDBJ whole genome shotgun (WGS) entry which is preliminary data.</text>
</comment>
<dbReference type="EMBL" id="VSSQ01000040">
    <property type="protein sequence ID" value="MPL68076.1"/>
    <property type="molecule type" value="Genomic_DNA"/>
</dbReference>